<comment type="caution">
    <text evidence="1">The sequence shown here is derived from an EMBL/GenBank/DDBJ whole genome shotgun (WGS) entry which is preliminary data.</text>
</comment>
<name>A0ABT3D114_9BACT</name>
<dbReference type="EMBL" id="JAOYOD010000010">
    <property type="protein sequence ID" value="MCV9389519.1"/>
    <property type="molecule type" value="Genomic_DNA"/>
</dbReference>
<dbReference type="RefSeq" id="WP_264140504.1">
    <property type="nucleotide sequence ID" value="NZ_JAOYOD010000010.1"/>
</dbReference>
<reference evidence="1 2" key="1">
    <citation type="submission" date="2022-10" db="EMBL/GenBank/DDBJ databases">
        <title>Comparative genomics and taxonomic characterization of three novel marine species of genus Reichenbachiella exhibiting antioxidant and polysaccharide degradation activities.</title>
        <authorList>
            <person name="Muhammad N."/>
            <person name="Lee Y.-J."/>
            <person name="Ko J."/>
            <person name="Kim S.-G."/>
        </authorList>
    </citation>
    <scope>NUCLEOTIDE SEQUENCE [LARGE SCALE GENOMIC DNA]</scope>
    <source>
        <strain evidence="1 2">ABR2-5</strain>
    </source>
</reference>
<protein>
    <submittedName>
        <fullName evidence="1">Uncharacterized protein</fullName>
    </submittedName>
</protein>
<evidence type="ECO:0000313" key="1">
    <source>
        <dbReference type="EMBL" id="MCV9389519.1"/>
    </source>
</evidence>
<dbReference type="Proteomes" id="UP001300692">
    <property type="component" value="Unassembled WGS sequence"/>
</dbReference>
<evidence type="ECO:0000313" key="2">
    <source>
        <dbReference type="Proteomes" id="UP001300692"/>
    </source>
</evidence>
<accession>A0ABT3D114</accession>
<sequence>METYVSATGLKRTVYKLLADHHMDSELKRYSFDDLNTKMVADAAENR</sequence>
<gene>
    <name evidence="1" type="ORF">N7U62_22900</name>
</gene>
<proteinExistence type="predicted"/>
<organism evidence="1 2">
    <name type="scientific">Reichenbachiella ulvae</name>
    <dbReference type="NCBI Taxonomy" id="2980104"/>
    <lineage>
        <taxon>Bacteria</taxon>
        <taxon>Pseudomonadati</taxon>
        <taxon>Bacteroidota</taxon>
        <taxon>Cytophagia</taxon>
        <taxon>Cytophagales</taxon>
        <taxon>Reichenbachiellaceae</taxon>
        <taxon>Reichenbachiella</taxon>
    </lineage>
</organism>
<keyword evidence="2" id="KW-1185">Reference proteome</keyword>